<gene>
    <name evidence="10" type="ORF">BSTOLATCC_MIC53848</name>
</gene>
<keyword evidence="5 7" id="KW-0472">Membrane</keyword>
<feature type="coiled-coil region" evidence="6">
    <location>
        <begin position="1568"/>
        <end position="1595"/>
    </location>
</feature>
<feature type="domain" description="Polycystin cation channel PKD1/PKD2" evidence="8">
    <location>
        <begin position="321"/>
        <end position="544"/>
    </location>
</feature>
<feature type="transmembrane region" description="Helical" evidence="7">
    <location>
        <begin position="454"/>
        <end position="480"/>
    </location>
</feature>
<evidence type="ECO:0000256" key="4">
    <source>
        <dbReference type="ARBA" id="ARBA00022989"/>
    </source>
</evidence>
<feature type="transmembrane region" description="Helical" evidence="7">
    <location>
        <begin position="1062"/>
        <end position="1085"/>
    </location>
</feature>
<feature type="transmembrane region" description="Helical" evidence="7">
    <location>
        <begin position="321"/>
        <end position="341"/>
    </location>
</feature>
<evidence type="ECO:0008006" key="12">
    <source>
        <dbReference type="Google" id="ProtNLM"/>
    </source>
</evidence>
<evidence type="ECO:0000256" key="1">
    <source>
        <dbReference type="ARBA" id="ARBA00004141"/>
    </source>
</evidence>
<dbReference type="InterPro" id="IPR046791">
    <property type="entry name" value="Polycystin_dom"/>
</dbReference>
<feature type="domain" description="Polycystin cation channel PKD1/PKD2" evidence="8">
    <location>
        <begin position="990"/>
        <end position="1194"/>
    </location>
</feature>
<keyword evidence="4 7" id="KW-1133">Transmembrane helix</keyword>
<feature type="transmembrane region" description="Helical" evidence="7">
    <location>
        <begin position="918"/>
        <end position="944"/>
    </location>
</feature>
<feature type="domain" description="Polycystin" evidence="9">
    <location>
        <begin position="823"/>
        <end position="901"/>
    </location>
</feature>
<evidence type="ECO:0000259" key="8">
    <source>
        <dbReference type="Pfam" id="PF08016"/>
    </source>
</evidence>
<keyword evidence="6" id="KW-0175">Coiled coil</keyword>
<feature type="transmembrane region" description="Helical" evidence="7">
    <location>
        <begin position="516"/>
        <end position="542"/>
    </location>
</feature>
<dbReference type="InterPro" id="IPR051223">
    <property type="entry name" value="Polycystin"/>
</dbReference>
<proteinExistence type="inferred from homology"/>
<dbReference type="GO" id="GO:0016020">
    <property type="term" value="C:membrane"/>
    <property type="evidence" value="ECO:0007669"/>
    <property type="project" value="UniProtKB-SubCell"/>
</dbReference>
<feature type="transmembrane region" description="Helical" evidence="7">
    <location>
        <begin position="1166"/>
        <end position="1194"/>
    </location>
</feature>
<dbReference type="Proteomes" id="UP001162131">
    <property type="component" value="Unassembled WGS sequence"/>
</dbReference>
<dbReference type="Pfam" id="PF20519">
    <property type="entry name" value="Polycystin_dom"/>
    <property type="match status" value="1"/>
</dbReference>
<evidence type="ECO:0000256" key="5">
    <source>
        <dbReference type="ARBA" id="ARBA00023136"/>
    </source>
</evidence>
<name>A0AAU9JVL6_9CILI</name>
<dbReference type="PANTHER" id="PTHR10877:SF183">
    <property type="entry name" value="AT14535P-RELATED"/>
    <property type="match status" value="1"/>
</dbReference>
<sequence>MMKEEKKYQLDTNDKEIVEFSGITDSSQIYEERRSKVNFETKIVKELDEIQKEEKSEEIKLDEKALDEIENIIAKAEKGLEKSLEQKKVNERGVYISVIASTIFVVMCMFVNRAEKTADLTELIENILLKKPWQVGPDLYFKDIEKIHDIDKYLRMVFLPGILGDGFVENYNYAVGIRLSIKLARMEDNPFSEYEEAVWKVRSNPEMSPSLSNSDEITRPLFGFTYDHGGGFRHSGGYVLCFFNDNLQEALLKWRKYRDLMIYYEFESLAIETILHNSNMAATLYYYQTIVLESTGKMSKKIGNSGIFPETFETYSSIDTILLTCGSIYLIGFLIQVYNIFQTIIQTFKTLWAKLKFEFAWHEWLELISIIFVLASFGLFGSVILGNIGKYKLPITEEKDFTGLADYAESFRILVRLTALAALMTSFKIIVMLKNKFPSFGVLFDTIALSKIYIINFTLIIMFIFISFTLFGTLGFGLTYSKYSNFGESLLSITRVAYGDFDLKKLEIANVTLAQIFLVVFDMWVFFILKSTLIAIVIGSYIEVKNRDELLLQAKADMIKEKSNNIFRAIINFIFCRAKTTLNEDALEYQQLSALETMSPRKQNEINERLRKLEISIRNQNRLSIFDAVKYNLGQISQLMKFGGGMITREQFLQKIKDCIRKILKKRKIAEILRKQRGNDVDYNFTVLADLLIFIIFWSLFITLVVTRLEISYVYTISTQTKDSIIVPKFYSNWHNITFQEITTSKDAYSFMNEIFKNYMQKVTVNTQNNWISQIKARITFTRYRMSKNKSSFSNEVIQYVIPDTETQNTTDFHGVATFKKYIYSPSGSLKTYKSKGGYVIELNNKQNISDIIQQIELDDIFSRNLKDFYIEWVLYNPNVNMFSYSVIHFNKLVSGNIDPSIYSGVIDLDIYSSGSPMIVISILFFMFTILYLIKFCYSWYLVWKKVYKQRKEKTLIWKIARHVIDKIEENEISARDHCFRFTKKALTWYCYTIIDLLYSAWLLIKGDIFQLFSIVSTIMSLMMIYYEIMLVQSNFYQNFKLDSPFVAWKNCIGEFSEINDLLYISGTLAMFTCLILFLRLIQYFEFSDYLSNLTDVIKSASFDLAFFTIVFIIILAAYAISNYLVLGHHDISFKFMESSFLSTYSMLLCYYDIGSILQADNLLGAILFISYMVIFNFMMLNLFIAIIFAHYTALKSTRPKKRLGFFEKFWKVIKYKFQNRKLIIDPNKIKKIEDIADENLFVNYSPTVLEDAFIIDDKAHINSSSNKWLKSLEDGVSDHSGNEITFAKLKADFSKYCGMINTDLIQPIQLNEICFMNPEIWKDENVEQKIKIWKTLTNLYAQEYRLEIEKSVSEGKDIKEHGLSPLQKQLWEATPMNEKLEMWSGKLHFSEEERIKIWNSTNYSKEFMEKDANIEEQKNYWLSLTIAQKNDLVSKILGPFKGIKKKMKIEESFLDFYIKNEALFTNDTKMLLWASLYEHEISKFLLFMNQNDKVEAEIIAYMIMDDKKHNLFAMDHADLNMEAILDAKIFDKYTEMATFQAENDGKISCEERIFETNNEHRNLINYKHNLQEEQKTFIKKNKKLQKRVKELRSKLENR</sequence>
<feature type="transmembrane region" description="Helical" evidence="7">
    <location>
        <begin position="1011"/>
        <end position="1032"/>
    </location>
</feature>
<evidence type="ECO:0000313" key="11">
    <source>
        <dbReference type="Proteomes" id="UP001162131"/>
    </source>
</evidence>
<feature type="coiled-coil region" evidence="6">
    <location>
        <begin position="52"/>
        <end position="86"/>
    </location>
</feature>
<feature type="transmembrane region" description="Helical" evidence="7">
    <location>
        <begin position="364"/>
        <end position="385"/>
    </location>
</feature>
<reference evidence="10" key="1">
    <citation type="submission" date="2021-09" db="EMBL/GenBank/DDBJ databases">
        <authorList>
            <consortium name="AG Swart"/>
            <person name="Singh M."/>
            <person name="Singh A."/>
            <person name="Seah K."/>
            <person name="Emmerich C."/>
        </authorList>
    </citation>
    <scope>NUCLEOTIDE SEQUENCE</scope>
    <source>
        <strain evidence="10">ATCC30299</strain>
    </source>
</reference>
<protein>
    <recommendedName>
        <fullName evidence="12">Polycystic kidney disease 2-like 1 protein</fullName>
    </recommendedName>
</protein>
<organism evidence="10 11">
    <name type="scientific">Blepharisma stoltei</name>
    <dbReference type="NCBI Taxonomy" id="1481888"/>
    <lineage>
        <taxon>Eukaryota</taxon>
        <taxon>Sar</taxon>
        <taxon>Alveolata</taxon>
        <taxon>Ciliophora</taxon>
        <taxon>Postciliodesmatophora</taxon>
        <taxon>Heterotrichea</taxon>
        <taxon>Heterotrichida</taxon>
        <taxon>Blepharismidae</taxon>
        <taxon>Blepharisma</taxon>
    </lineage>
</organism>
<evidence type="ECO:0000256" key="6">
    <source>
        <dbReference type="SAM" id="Coils"/>
    </source>
</evidence>
<feature type="transmembrane region" description="Helical" evidence="7">
    <location>
        <begin position="683"/>
        <end position="706"/>
    </location>
</feature>
<evidence type="ECO:0000256" key="2">
    <source>
        <dbReference type="ARBA" id="ARBA00007200"/>
    </source>
</evidence>
<feature type="transmembrane region" description="Helical" evidence="7">
    <location>
        <begin position="1105"/>
        <end position="1127"/>
    </location>
</feature>
<evidence type="ECO:0000259" key="9">
    <source>
        <dbReference type="Pfam" id="PF20519"/>
    </source>
</evidence>
<dbReference type="EMBL" id="CAJZBQ010000053">
    <property type="protein sequence ID" value="CAG9331788.1"/>
    <property type="molecule type" value="Genomic_DNA"/>
</dbReference>
<keyword evidence="11" id="KW-1185">Reference proteome</keyword>
<comment type="similarity">
    <text evidence="2">Belongs to the polycystin family.</text>
</comment>
<feature type="transmembrane region" description="Helical" evidence="7">
    <location>
        <begin position="986"/>
        <end position="1005"/>
    </location>
</feature>
<keyword evidence="3 7" id="KW-0812">Transmembrane</keyword>
<feature type="transmembrane region" description="Helical" evidence="7">
    <location>
        <begin position="413"/>
        <end position="433"/>
    </location>
</feature>
<evidence type="ECO:0000256" key="7">
    <source>
        <dbReference type="SAM" id="Phobius"/>
    </source>
</evidence>
<dbReference type="Pfam" id="PF08016">
    <property type="entry name" value="PKD_channel"/>
    <property type="match status" value="2"/>
</dbReference>
<dbReference type="PANTHER" id="PTHR10877">
    <property type="entry name" value="POLYCYSTIN FAMILY MEMBER"/>
    <property type="match status" value="1"/>
</dbReference>
<evidence type="ECO:0000313" key="10">
    <source>
        <dbReference type="EMBL" id="CAG9331788.1"/>
    </source>
</evidence>
<dbReference type="InterPro" id="IPR013122">
    <property type="entry name" value="PKD1_2_channel"/>
</dbReference>
<accession>A0AAU9JVL6</accession>
<evidence type="ECO:0000256" key="3">
    <source>
        <dbReference type="ARBA" id="ARBA00022692"/>
    </source>
</evidence>
<comment type="subcellular location">
    <subcellularLocation>
        <location evidence="1">Membrane</location>
        <topology evidence="1">Multi-pass membrane protein</topology>
    </subcellularLocation>
</comment>
<feature type="transmembrane region" description="Helical" evidence="7">
    <location>
        <begin position="93"/>
        <end position="112"/>
    </location>
</feature>
<comment type="caution">
    <text evidence="10">The sequence shown here is derived from an EMBL/GenBank/DDBJ whole genome shotgun (WGS) entry which is preliminary data.</text>
</comment>